<dbReference type="PANTHER" id="PTHR11799:SF30">
    <property type="entry name" value="SERUM PARAOXONASE_ARYLESTERASE 2"/>
    <property type="match status" value="1"/>
</dbReference>
<proteinExistence type="predicted"/>
<reference evidence="1 2" key="1">
    <citation type="submission" date="2018-11" db="EMBL/GenBank/DDBJ databases">
        <title>Genome sequence of Apiotrichum porosum DSM 27194.</title>
        <authorList>
            <person name="Aliyu H."/>
            <person name="Gorte O."/>
            <person name="Ochsenreither K."/>
        </authorList>
    </citation>
    <scope>NUCLEOTIDE SEQUENCE [LARGE SCALE GENOMIC DNA]</scope>
    <source>
        <strain evidence="1 2">DSM 27194</strain>
    </source>
</reference>
<dbReference type="Gene3D" id="2.120.10.30">
    <property type="entry name" value="TolB, C-terminal domain"/>
    <property type="match status" value="1"/>
</dbReference>
<dbReference type="SUPFAM" id="SSF63829">
    <property type="entry name" value="Calcium-dependent phosphotriesterase"/>
    <property type="match status" value="1"/>
</dbReference>
<gene>
    <name evidence="1" type="ORF">EHS24_009039</name>
</gene>
<dbReference type="EMBL" id="RSCE01000008">
    <property type="protein sequence ID" value="RSH80459.1"/>
    <property type="molecule type" value="Genomic_DNA"/>
</dbReference>
<evidence type="ECO:0008006" key="3">
    <source>
        <dbReference type="Google" id="ProtNLM"/>
    </source>
</evidence>
<evidence type="ECO:0000313" key="2">
    <source>
        <dbReference type="Proteomes" id="UP000279236"/>
    </source>
</evidence>
<protein>
    <recommendedName>
        <fullName evidence="3">Serum paraoxonase/arylesterase 2</fullName>
    </recommendedName>
</protein>
<dbReference type="AlphaFoldDB" id="A0A427XNH0"/>
<dbReference type="InterPro" id="IPR011042">
    <property type="entry name" value="6-blade_b-propeller_TolB-like"/>
</dbReference>
<dbReference type="GeneID" id="39593582"/>
<accession>A0A427XNH0</accession>
<sequence length="462" mass="49194">MPPPITFLAFPPLLALYPLSYVVWLVRTLALPIRVKTPKLLSNGTLVDPTATDPPLVKHVGSDQLPFSEDVIVWQAHRLAIFSSDPGRPFYNPFTNEGDAATAPHARLMLYDLDKRTVRQLEIGNWPEGRTLHSLGLGLKEDDNGGAILAVVNIGADFTAVDMVRLAPPTEPNDGDGPAHITATYLHSLENPKITTPNAVVPLSEDQVVVTNSFGFSPKTHKVLNTVETILAIPGGKVYALRRAAGSFPGIQSSYGTFGAQTTATCELVAERFALANGIAASPDGRILLVAGTNSDDVSVYDVDPSGAGPGSGSGTGAFAPRVHFRETLPVGFLLDNLRYVPKDAQAQQAEGYTFLGAGHPAGLDVLAATESKGKKLAGSRVVKIHIPVHRPPPSLWRSFTNELSRLFTRVHKRVELVFADSGELVSTSATAVAFTGKTGTEVLVTGVWDGRGPVHLTSVDV</sequence>
<name>A0A427XNH0_9TREE</name>
<dbReference type="RefSeq" id="XP_028475406.1">
    <property type="nucleotide sequence ID" value="XM_028624334.1"/>
</dbReference>
<dbReference type="PANTHER" id="PTHR11799">
    <property type="entry name" value="PARAOXONASE"/>
    <property type="match status" value="1"/>
</dbReference>
<dbReference type="InterPro" id="IPR051288">
    <property type="entry name" value="Serum_paraoxonase/arylesterase"/>
</dbReference>
<dbReference type="OrthoDB" id="5307922at2759"/>
<keyword evidence="2" id="KW-1185">Reference proteome</keyword>
<dbReference type="Proteomes" id="UP000279236">
    <property type="component" value="Unassembled WGS sequence"/>
</dbReference>
<comment type="caution">
    <text evidence="1">The sequence shown here is derived from an EMBL/GenBank/DDBJ whole genome shotgun (WGS) entry which is preliminary data.</text>
</comment>
<organism evidence="1 2">
    <name type="scientific">Apiotrichum porosum</name>
    <dbReference type="NCBI Taxonomy" id="105984"/>
    <lineage>
        <taxon>Eukaryota</taxon>
        <taxon>Fungi</taxon>
        <taxon>Dikarya</taxon>
        <taxon>Basidiomycota</taxon>
        <taxon>Agaricomycotina</taxon>
        <taxon>Tremellomycetes</taxon>
        <taxon>Trichosporonales</taxon>
        <taxon>Trichosporonaceae</taxon>
        <taxon>Apiotrichum</taxon>
    </lineage>
</organism>
<evidence type="ECO:0000313" key="1">
    <source>
        <dbReference type="EMBL" id="RSH80459.1"/>
    </source>
</evidence>